<dbReference type="Proteomes" id="UP000297245">
    <property type="component" value="Unassembled WGS sequence"/>
</dbReference>
<evidence type="ECO:0000313" key="5">
    <source>
        <dbReference type="Proteomes" id="UP000297245"/>
    </source>
</evidence>
<proteinExistence type="predicted"/>
<protein>
    <recommendedName>
        <fullName evidence="3">NACHT domain-containing protein</fullName>
    </recommendedName>
</protein>
<dbReference type="OrthoDB" id="4760524at2759"/>
<reference evidence="4 5" key="1">
    <citation type="journal article" date="2019" name="Nat. Ecol. Evol.">
        <title>Megaphylogeny resolves global patterns of mushroom evolution.</title>
        <authorList>
            <person name="Varga T."/>
            <person name="Krizsan K."/>
            <person name="Foldi C."/>
            <person name="Dima B."/>
            <person name="Sanchez-Garcia M."/>
            <person name="Sanchez-Ramirez S."/>
            <person name="Szollosi G.J."/>
            <person name="Szarkandi J.G."/>
            <person name="Papp V."/>
            <person name="Albert L."/>
            <person name="Andreopoulos W."/>
            <person name="Angelini C."/>
            <person name="Antonin V."/>
            <person name="Barry K.W."/>
            <person name="Bougher N.L."/>
            <person name="Buchanan P."/>
            <person name="Buyck B."/>
            <person name="Bense V."/>
            <person name="Catcheside P."/>
            <person name="Chovatia M."/>
            <person name="Cooper J."/>
            <person name="Damon W."/>
            <person name="Desjardin D."/>
            <person name="Finy P."/>
            <person name="Geml J."/>
            <person name="Haridas S."/>
            <person name="Hughes K."/>
            <person name="Justo A."/>
            <person name="Karasinski D."/>
            <person name="Kautmanova I."/>
            <person name="Kiss B."/>
            <person name="Kocsube S."/>
            <person name="Kotiranta H."/>
            <person name="LaButti K.M."/>
            <person name="Lechner B.E."/>
            <person name="Liimatainen K."/>
            <person name="Lipzen A."/>
            <person name="Lukacs Z."/>
            <person name="Mihaltcheva S."/>
            <person name="Morgado L.N."/>
            <person name="Niskanen T."/>
            <person name="Noordeloos M.E."/>
            <person name="Ohm R.A."/>
            <person name="Ortiz-Santana B."/>
            <person name="Ovrebo C."/>
            <person name="Racz N."/>
            <person name="Riley R."/>
            <person name="Savchenko A."/>
            <person name="Shiryaev A."/>
            <person name="Soop K."/>
            <person name="Spirin V."/>
            <person name="Szebenyi C."/>
            <person name="Tomsovsky M."/>
            <person name="Tulloss R.E."/>
            <person name="Uehling J."/>
            <person name="Grigoriev I.V."/>
            <person name="Vagvolgyi C."/>
            <person name="Papp T."/>
            <person name="Martin F.M."/>
            <person name="Miettinen O."/>
            <person name="Hibbett D.S."/>
            <person name="Nagy L.G."/>
        </authorList>
    </citation>
    <scope>NUCLEOTIDE SEQUENCE [LARGE SCALE GENOMIC DNA]</scope>
    <source>
        <strain evidence="4 5">CBS 962.96</strain>
    </source>
</reference>
<evidence type="ECO:0000256" key="1">
    <source>
        <dbReference type="ARBA" id="ARBA00022737"/>
    </source>
</evidence>
<dbReference type="InterPro" id="IPR027417">
    <property type="entry name" value="P-loop_NTPase"/>
</dbReference>
<organism evidence="4 5">
    <name type="scientific">Dendrothele bispora (strain CBS 962.96)</name>
    <dbReference type="NCBI Taxonomy" id="1314807"/>
    <lineage>
        <taxon>Eukaryota</taxon>
        <taxon>Fungi</taxon>
        <taxon>Dikarya</taxon>
        <taxon>Basidiomycota</taxon>
        <taxon>Agaricomycotina</taxon>
        <taxon>Agaricomycetes</taxon>
        <taxon>Agaricomycetidae</taxon>
        <taxon>Agaricales</taxon>
        <taxon>Agaricales incertae sedis</taxon>
        <taxon>Dendrothele</taxon>
    </lineage>
</organism>
<dbReference type="EMBL" id="ML179268">
    <property type="protein sequence ID" value="THU92771.1"/>
    <property type="molecule type" value="Genomic_DNA"/>
</dbReference>
<dbReference type="InterPro" id="IPR007111">
    <property type="entry name" value="NACHT_NTPase"/>
</dbReference>
<keyword evidence="5" id="KW-1185">Reference proteome</keyword>
<evidence type="ECO:0000256" key="2">
    <source>
        <dbReference type="SAM" id="MobiDB-lite"/>
    </source>
</evidence>
<dbReference type="SUPFAM" id="SSF52540">
    <property type="entry name" value="P-loop containing nucleoside triphosphate hydrolases"/>
    <property type="match status" value="1"/>
</dbReference>
<dbReference type="Pfam" id="PF24883">
    <property type="entry name" value="NPHP3_N"/>
    <property type="match status" value="1"/>
</dbReference>
<gene>
    <name evidence="4" type="ORF">K435DRAFT_862147</name>
</gene>
<accession>A0A4S8LTW3</accession>
<sequence length="700" mass="78832">MSSTTYFSGDGNTNQFNAPVNNVAGNQTINPAPRDPYYGISKDRITAAALYNSAESEGAAKCLPDTREDILGRITEWAQDTSGELICWVHGPAGSGKTTIARSVADRFSKRAATFFFSRNSAELATNKNFFPTIAYRLATLFPSVGQQIETILKEDPHIISQNLSTQLEKLILIPLHPPINIVLVIVDGLDECDEKECRDLVSVIAAVARDPNRPGPLRFLLFSRRESAIYERLPASYHSLNVWDFSADSSIRRYYREEFTNLHHKKRRLMRNVGEPWPDDDILGELVEKTEGLFIYASTLIRFVGSKAGPPQALLQKTLEQHNGLNSLYNQVISQALSKLDDNFAAIFWDTFSTLLVLRTPLSLSILAEFLFCPSEEILSALDDCDAILMIPDNNDPIQFYHASLPQLLMDERQAREYYRDPGGCHILVVGKCASVMEKLRLSGEDRHSLKRAGNYACRMWFYHVIDAVENRRGAIERDVLLRWVNFMKRLANQGFLLWWVNVYGEQGWNIDVDDIVILVLVVQKYKDVREKLEDILIDILKKMEAPSTHPSLPSPNPPNPYHLSTSQPFTSLSDSSSFLLVSSTQSSIQSQIQAYKTSYYKGIAPGDQADDTVLRIYRSICITINDNSYSSPSSGQIELLITSTQPNTIVLHAAIRHPLSMGRDAHHITSGDVLISPMLDTAYLQKQRRLWRRGVKNA</sequence>
<evidence type="ECO:0000313" key="4">
    <source>
        <dbReference type="EMBL" id="THU92771.1"/>
    </source>
</evidence>
<keyword evidence="1" id="KW-0677">Repeat</keyword>
<dbReference type="PANTHER" id="PTHR10039">
    <property type="entry name" value="AMELOGENIN"/>
    <property type="match status" value="1"/>
</dbReference>
<dbReference type="InterPro" id="IPR056884">
    <property type="entry name" value="NPHP3-like_N"/>
</dbReference>
<dbReference type="Gene3D" id="3.40.50.300">
    <property type="entry name" value="P-loop containing nucleotide triphosphate hydrolases"/>
    <property type="match status" value="1"/>
</dbReference>
<dbReference type="PROSITE" id="PS50837">
    <property type="entry name" value="NACHT"/>
    <property type="match status" value="1"/>
</dbReference>
<feature type="domain" description="NACHT" evidence="3">
    <location>
        <begin position="85"/>
        <end position="225"/>
    </location>
</feature>
<evidence type="ECO:0000259" key="3">
    <source>
        <dbReference type="PROSITE" id="PS50837"/>
    </source>
</evidence>
<name>A0A4S8LTW3_DENBC</name>
<feature type="region of interest" description="Disordered" evidence="2">
    <location>
        <begin position="548"/>
        <end position="570"/>
    </location>
</feature>
<dbReference type="AlphaFoldDB" id="A0A4S8LTW3"/>